<accession>A0ABD1Y752</accession>
<evidence type="ECO:0008006" key="4">
    <source>
        <dbReference type="Google" id="ProtNLM"/>
    </source>
</evidence>
<dbReference type="AlphaFoldDB" id="A0ABD1Y752"/>
<feature type="signal peptide" evidence="1">
    <location>
        <begin position="1"/>
        <end position="16"/>
    </location>
</feature>
<evidence type="ECO:0000256" key="1">
    <source>
        <dbReference type="SAM" id="SignalP"/>
    </source>
</evidence>
<reference evidence="2 3" key="1">
    <citation type="submission" date="2024-09" db="EMBL/GenBank/DDBJ databases">
        <title>Chromosome-scale assembly of Riccia fluitans.</title>
        <authorList>
            <person name="Paukszto L."/>
            <person name="Sawicki J."/>
            <person name="Karawczyk K."/>
            <person name="Piernik-Szablinska J."/>
            <person name="Szczecinska M."/>
            <person name="Mazdziarz M."/>
        </authorList>
    </citation>
    <scope>NUCLEOTIDE SEQUENCE [LARGE SCALE GENOMIC DNA]</scope>
    <source>
        <strain evidence="2">Rf_01</strain>
        <tissue evidence="2">Aerial parts of the thallus</tissue>
    </source>
</reference>
<organism evidence="2 3">
    <name type="scientific">Riccia fluitans</name>
    <dbReference type="NCBI Taxonomy" id="41844"/>
    <lineage>
        <taxon>Eukaryota</taxon>
        <taxon>Viridiplantae</taxon>
        <taxon>Streptophyta</taxon>
        <taxon>Embryophyta</taxon>
        <taxon>Marchantiophyta</taxon>
        <taxon>Marchantiopsida</taxon>
        <taxon>Marchantiidae</taxon>
        <taxon>Marchantiales</taxon>
        <taxon>Ricciaceae</taxon>
        <taxon>Riccia</taxon>
    </lineage>
</organism>
<keyword evidence="3" id="KW-1185">Reference proteome</keyword>
<evidence type="ECO:0000313" key="2">
    <source>
        <dbReference type="EMBL" id="KAL2622503.1"/>
    </source>
</evidence>
<name>A0ABD1Y752_9MARC</name>
<protein>
    <recommendedName>
        <fullName evidence="4">Secreted protein</fullName>
    </recommendedName>
</protein>
<keyword evidence="1" id="KW-0732">Signal</keyword>
<gene>
    <name evidence="2" type="ORF">R1flu_002708</name>
</gene>
<dbReference type="Proteomes" id="UP001605036">
    <property type="component" value="Unassembled WGS sequence"/>
</dbReference>
<comment type="caution">
    <text evidence="2">The sequence shown here is derived from an EMBL/GenBank/DDBJ whole genome shotgun (WGS) entry which is preliminary data.</text>
</comment>
<sequence length="78" mass="7814">MGLAVLVAVICRGKTCVTLSLAGGGVYVLEWWRQAPGVGTGCSQSPTKIFIYGSVGDGEEAVDADGLKAGGNGRGIDG</sequence>
<dbReference type="EMBL" id="JBHFFA010000006">
    <property type="protein sequence ID" value="KAL2622503.1"/>
    <property type="molecule type" value="Genomic_DNA"/>
</dbReference>
<proteinExistence type="predicted"/>
<evidence type="ECO:0000313" key="3">
    <source>
        <dbReference type="Proteomes" id="UP001605036"/>
    </source>
</evidence>
<feature type="chain" id="PRO_5044804499" description="Secreted protein" evidence="1">
    <location>
        <begin position="17"/>
        <end position="78"/>
    </location>
</feature>